<sequence length="53" mass="6260">MFKNLDNQSMLEAYYKAIRLNLDIDFIAILKEELDQRGIYTKPIEVQIANRSI</sequence>
<dbReference type="InterPro" id="IPR036916">
    <property type="entry name" value="Sda_sf"/>
</dbReference>
<name>A0ABV6NKK2_9BACI</name>
<evidence type="ECO:0000313" key="1">
    <source>
        <dbReference type="EMBL" id="MFC0561305.1"/>
    </source>
</evidence>
<dbReference type="EMBL" id="JBHLTR010000055">
    <property type="protein sequence ID" value="MFC0561305.1"/>
    <property type="molecule type" value="Genomic_DNA"/>
</dbReference>
<keyword evidence="1" id="KW-0649">Protein kinase inhibitor</keyword>
<comment type="caution">
    <text evidence="1">The sequence shown here is derived from an EMBL/GenBank/DDBJ whole genome shotgun (WGS) entry which is preliminary data.</text>
</comment>
<reference evidence="1 2" key="1">
    <citation type="submission" date="2024-09" db="EMBL/GenBank/DDBJ databases">
        <authorList>
            <person name="Sun Q."/>
            <person name="Mori K."/>
        </authorList>
    </citation>
    <scope>NUCLEOTIDE SEQUENCE [LARGE SCALE GENOMIC DNA]</scope>
    <source>
        <strain evidence="1 2">NCAIM B.02301</strain>
    </source>
</reference>
<protein>
    <submittedName>
        <fullName evidence="1">Sporulation histidine kinase inhibitor Sda</fullName>
    </submittedName>
</protein>
<dbReference type="Pfam" id="PF08970">
    <property type="entry name" value="Sda"/>
    <property type="match status" value="1"/>
</dbReference>
<organism evidence="1 2">
    <name type="scientific">Halalkalibacter alkalisediminis</name>
    <dbReference type="NCBI Taxonomy" id="935616"/>
    <lineage>
        <taxon>Bacteria</taxon>
        <taxon>Bacillati</taxon>
        <taxon>Bacillota</taxon>
        <taxon>Bacilli</taxon>
        <taxon>Bacillales</taxon>
        <taxon>Bacillaceae</taxon>
        <taxon>Halalkalibacter</taxon>
    </lineage>
</organism>
<dbReference type="GO" id="GO:0004860">
    <property type="term" value="F:protein kinase inhibitor activity"/>
    <property type="evidence" value="ECO:0007669"/>
    <property type="project" value="UniProtKB-KW"/>
</dbReference>
<proteinExistence type="predicted"/>
<keyword evidence="2" id="KW-1185">Reference proteome</keyword>
<evidence type="ECO:0000313" key="2">
    <source>
        <dbReference type="Proteomes" id="UP001589833"/>
    </source>
</evidence>
<accession>A0ABV6NKK2</accession>
<dbReference type="Gene3D" id="1.10.287.1100">
    <property type="entry name" value="Sporulation inhibitor A"/>
    <property type="match status" value="1"/>
</dbReference>
<gene>
    <name evidence="1" type="primary">sda</name>
    <name evidence="1" type="ORF">ACFFH4_20390</name>
</gene>
<dbReference type="SUPFAM" id="SSF100985">
    <property type="entry name" value="Sporulation inhibitor Sda"/>
    <property type="match status" value="1"/>
</dbReference>
<dbReference type="RefSeq" id="WP_273848175.1">
    <property type="nucleotide sequence ID" value="NZ_JAQQWT010000055.1"/>
</dbReference>
<dbReference type="InterPro" id="IPR015064">
    <property type="entry name" value="Sda"/>
</dbReference>
<dbReference type="Proteomes" id="UP001589833">
    <property type="component" value="Unassembled WGS sequence"/>
</dbReference>